<dbReference type="InterPro" id="IPR052170">
    <property type="entry name" value="M29_Exopeptidase"/>
</dbReference>
<keyword evidence="2" id="KW-0645">Protease</keyword>
<evidence type="ECO:0000313" key="2">
    <source>
        <dbReference type="EMBL" id="SFL67983.1"/>
    </source>
</evidence>
<dbReference type="Proteomes" id="UP000199520">
    <property type="component" value="Unassembled WGS sequence"/>
</dbReference>
<gene>
    <name evidence="2" type="ORF">SAMN04490355_101341</name>
</gene>
<protein>
    <submittedName>
        <fullName evidence="2">Leucyl aminopeptidase (Aminopeptidase T)</fullName>
    </submittedName>
</protein>
<keyword evidence="2" id="KW-0031">Aminopeptidase</keyword>
<sequence length="319" mass="34608">MNNPYEACNVLLTTCSDSQKEENILFVTDDTSFEVARVMWGAAKEYKNKSIVMMRDRTMHGQEPTAIVAAAMASADVIFGITKFSLFHSEARRNAVANGGRFVNMVDYTIGMLEKGGLYVDFIEQGKVVDKVAERIVGDVIRIQTARGTDITAKITGRPAVPQYARSLKKGTSSSPPDIECAVGPLEDTSSGVVVIDGSIPHPELGLITDEIKLKLENGKIVDISGGRQAQILANIMKDFNDPNAYYLGEIGIGLNPMCTLNGRMLEDEGCMGTVHFGFGSNTSFFGVIESRFHLDMVFVAPTVTVDGKIILDNGKVPL</sequence>
<dbReference type="STRING" id="1123291.SAMN04490355_101341"/>
<dbReference type="InterPro" id="IPR058739">
    <property type="entry name" value="NicX"/>
</dbReference>
<dbReference type="GO" id="GO:0004177">
    <property type="term" value="F:aminopeptidase activity"/>
    <property type="evidence" value="ECO:0007669"/>
    <property type="project" value="UniProtKB-KW"/>
</dbReference>
<evidence type="ECO:0000313" key="3">
    <source>
        <dbReference type="Proteomes" id="UP000199520"/>
    </source>
</evidence>
<keyword evidence="1" id="KW-0479">Metal-binding</keyword>
<name>A0A1I4JP27_9FIRM</name>
<dbReference type="Pfam" id="PF26233">
    <property type="entry name" value="NicX"/>
    <property type="match status" value="1"/>
</dbReference>
<keyword evidence="2" id="KW-0378">Hydrolase</keyword>
<accession>A0A1I4JP27</accession>
<dbReference type="PANTHER" id="PTHR34448">
    <property type="entry name" value="AMINOPEPTIDASE"/>
    <property type="match status" value="1"/>
</dbReference>
<evidence type="ECO:0000256" key="1">
    <source>
        <dbReference type="ARBA" id="ARBA00022723"/>
    </source>
</evidence>
<organism evidence="2 3">
    <name type="scientific">Pelosinus propionicus DSM 13327</name>
    <dbReference type="NCBI Taxonomy" id="1123291"/>
    <lineage>
        <taxon>Bacteria</taxon>
        <taxon>Bacillati</taxon>
        <taxon>Bacillota</taxon>
        <taxon>Negativicutes</taxon>
        <taxon>Selenomonadales</taxon>
        <taxon>Sporomusaceae</taxon>
        <taxon>Pelosinus</taxon>
    </lineage>
</organism>
<dbReference type="AlphaFoldDB" id="A0A1I4JP27"/>
<dbReference type="GO" id="GO:0006508">
    <property type="term" value="P:proteolysis"/>
    <property type="evidence" value="ECO:0007669"/>
    <property type="project" value="InterPro"/>
</dbReference>
<dbReference type="GO" id="GO:0046872">
    <property type="term" value="F:metal ion binding"/>
    <property type="evidence" value="ECO:0007669"/>
    <property type="project" value="UniProtKB-KW"/>
</dbReference>
<reference evidence="3" key="1">
    <citation type="submission" date="2016-10" db="EMBL/GenBank/DDBJ databases">
        <authorList>
            <person name="Varghese N."/>
            <person name="Submissions S."/>
        </authorList>
    </citation>
    <scope>NUCLEOTIDE SEQUENCE [LARGE SCALE GENOMIC DNA]</scope>
    <source>
        <strain evidence="3">DSM 13327</strain>
    </source>
</reference>
<proteinExistence type="predicted"/>
<keyword evidence="3" id="KW-1185">Reference proteome</keyword>
<dbReference type="RefSeq" id="WP_090935448.1">
    <property type="nucleotide sequence ID" value="NZ_FOTS01000013.1"/>
</dbReference>
<dbReference type="SUPFAM" id="SSF144052">
    <property type="entry name" value="Thermophilic metalloprotease-like"/>
    <property type="match status" value="1"/>
</dbReference>
<dbReference type="OrthoDB" id="9803993at2"/>
<dbReference type="EMBL" id="FOTS01000013">
    <property type="protein sequence ID" value="SFL67983.1"/>
    <property type="molecule type" value="Genomic_DNA"/>
</dbReference>
<dbReference type="PANTHER" id="PTHR34448:SF1">
    <property type="entry name" value="BLL6088 PROTEIN"/>
    <property type="match status" value="1"/>
</dbReference>